<organism evidence="2 3">
    <name type="scientific">Octopus vulgaris</name>
    <name type="common">Common octopus</name>
    <dbReference type="NCBI Taxonomy" id="6645"/>
    <lineage>
        <taxon>Eukaryota</taxon>
        <taxon>Metazoa</taxon>
        <taxon>Spiralia</taxon>
        <taxon>Lophotrochozoa</taxon>
        <taxon>Mollusca</taxon>
        <taxon>Cephalopoda</taxon>
        <taxon>Coleoidea</taxon>
        <taxon>Octopodiformes</taxon>
        <taxon>Octopoda</taxon>
        <taxon>Incirrata</taxon>
        <taxon>Octopodidae</taxon>
        <taxon>Octopus</taxon>
    </lineage>
</organism>
<protein>
    <submittedName>
        <fullName evidence="2">Domain-containing 2</fullName>
    </submittedName>
</protein>
<feature type="domain" description="DUF4817" evidence="1">
    <location>
        <begin position="11"/>
        <end position="66"/>
    </location>
</feature>
<dbReference type="SUPFAM" id="SSF46689">
    <property type="entry name" value="Homeodomain-like"/>
    <property type="match status" value="1"/>
</dbReference>
<dbReference type="EMBL" id="OX597818">
    <property type="protein sequence ID" value="CAI9722961.1"/>
    <property type="molecule type" value="Genomic_DNA"/>
</dbReference>
<gene>
    <name evidence="2" type="ORF">OCTVUL_1B028152</name>
</gene>
<dbReference type="Pfam" id="PF16087">
    <property type="entry name" value="DUF4817"/>
    <property type="match status" value="1"/>
</dbReference>
<dbReference type="PANTHER" id="PTHR47326:SF1">
    <property type="entry name" value="HTH PSQ-TYPE DOMAIN-CONTAINING PROTEIN"/>
    <property type="match status" value="1"/>
</dbReference>
<keyword evidence="3" id="KW-1185">Reference proteome</keyword>
<dbReference type="PANTHER" id="PTHR47326">
    <property type="entry name" value="TRANSPOSABLE ELEMENT TC3 TRANSPOSASE-LIKE PROTEIN"/>
    <property type="match status" value="1"/>
</dbReference>
<dbReference type="InterPro" id="IPR036397">
    <property type="entry name" value="RNaseH_sf"/>
</dbReference>
<dbReference type="GO" id="GO:0003676">
    <property type="term" value="F:nucleic acid binding"/>
    <property type="evidence" value="ECO:0007669"/>
    <property type="project" value="InterPro"/>
</dbReference>
<evidence type="ECO:0000259" key="1">
    <source>
        <dbReference type="Pfam" id="PF16087"/>
    </source>
</evidence>
<dbReference type="InterPro" id="IPR009057">
    <property type="entry name" value="Homeodomain-like_sf"/>
</dbReference>
<proteinExistence type="predicted"/>
<dbReference type="Proteomes" id="UP001162480">
    <property type="component" value="Chromosome 5"/>
</dbReference>
<sequence length="368" mass="42660">MQRDPLKMVLTLQERIFIVENVFRDGGKYTKEVQESFQEKFGAERLPHRNCVSALLHKFKKTGSVQDKPKSGRPKVVTDTVLQNVTNKLQRSPRKSLRRLSQETRISLTSTHRAVHQLKFFPYKVHVVHELKPQDSEKRVLFCRWFENFILEKGENILNHTFFSDEAWFHLSGYMNSQNSRVWSTINPHALFQKPLHDQKVGVWVYFTKFPFSSLMEEIRYVQGCGYLERESLMQVYNTHDIPYNLTSERNTPPSQVLNARSCDRECNTLTTQSCDRCFGSKTVISISTPAGSHALLHYLNSYIPTTCIACGKRYVIRCILGVAILDKIGNNSPNKLQLSLCSNIERYEEQCCSLLYFVPSENEKFLT</sequence>
<evidence type="ECO:0000313" key="2">
    <source>
        <dbReference type="EMBL" id="CAI9722961.1"/>
    </source>
</evidence>
<dbReference type="Gene3D" id="3.30.420.10">
    <property type="entry name" value="Ribonuclease H-like superfamily/Ribonuclease H"/>
    <property type="match status" value="1"/>
</dbReference>
<evidence type="ECO:0000313" key="3">
    <source>
        <dbReference type="Proteomes" id="UP001162480"/>
    </source>
</evidence>
<dbReference type="AlphaFoldDB" id="A0AA36F284"/>
<reference evidence="2" key="1">
    <citation type="submission" date="2023-08" db="EMBL/GenBank/DDBJ databases">
        <authorList>
            <person name="Alioto T."/>
            <person name="Alioto T."/>
            <person name="Gomez Garrido J."/>
        </authorList>
    </citation>
    <scope>NUCLEOTIDE SEQUENCE</scope>
</reference>
<name>A0AA36F284_OCTVU</name>
<accession>A0AA36F284</accession>
<dbReference type="InterPro" id="IPR032135">
    <property type="entry name" value="DUF4817"/>
</dbReference>